<keyword evidence="2" id="KW-0677">Repeat</keyword>
<organism evidence="5 6">
    <name type="scientific">Ditylenchus dipsaci</name>
    <dbReference type="NCBI Taxonomy" id="166011"/>
    <lineage>
        <taxon>Eukaryota</taxon>
        <taxon>Metazoa</taxon>
        <taxon>Ecdysozoa</taxon>
        <taxon>Nematoda</taxon>
        <taxon>Chromadorea</taxon>
        <taxon>Rhabditida</taxon>
        <taxon>Tylenchina</taxon>
        <taxon>Tylenchomorpha</taxon>
        <taxon>Sphaerularioidea</taxon>
        <taxon>Anguinidae</taxon>
        <taxon>Anguininae</taxon>
        <taxon>Ditylenchus</taxon>
    </lineage>
</organism>
<dbReference type="PANTHER" id="PTHR45739:SF1">
    <property type="entry name" value="EXTRACELLULAR MATRIX ORGANIZING PROTEIN FRAS1"/>
    <property type="match status" value="1"/>
</dbReference>
<evidence type="ECO:0000256" key="4">
    <source>
        <dbReference type="PROSITE-ProRule" id="PRU01201"/>
    </source>
</evidence>
<dbReference type="Pfam" id="PF16184">
    <property type="entry name" value="Cadherin_3"/>
    <property type="match status" value="2"/>
</dbReference>
<dbReference type="InterPro" id="IPR039005">
    <property type="entry name" value="CSPG_rpt"/>
</dbReference>
<evidence type="ECO:0000256" key="1">
    <source>
        <dbReference type="ARBA" id="ARBA00022729"/>
    </source>
</evidence>
<evidence type="ECO:0000256" key="2">
    <source>
        <dbReference type="ARBA" id="ARBA00022737"/>
    </source>
</evidence>
<protein>
    <submittedName>
        <fullName evidence="6">Chondroitin sulfate proteoglycan 4</fullName>
    </submittedName>
</protein>
<dbReference type="Proteomes" id="UP000887574">
    <property type="component" value="Unplaced"/>
</dbReference>
<sequence length="503" mass="56222">MELSASQAQETSRGSIQQLIYLGEPLQVVENEAAAIQWKNLYLFPEHKAFGVLNEDVRFQIIDGPQHGRIHSKSDGAPLQSFNYADVLSQHLEYRHDGSETSEDSFDVQVTIDSLPEINQRFRMSNIYAVTISIEPRDDPPQISIGSKGPIISLAAGARIQLSELHLRVWDDDTPTHEVWMEVQSAQGVRITDKKGRVLTRFNLAQLLNSKVYLITDGGSGEIEFLARDSSSASPSSITCVPPLSLCPSKEDRFQLCSNFEQSDIDGLRIRYRHMSSNRPQGDSFSFQVHCAETSSIVHVFHFTFIPTSIRVFIQESLLLNNTDQGVISSRNLMATAFPQNFPRHLLLYHIVEPPKFGMLLRRIQAADGSSKLRRIGVSSNFTQEHVDSQSVVYKLHFVHYSVVNDFFSFRLITPAVSSELLRFEITYIPGGNAIHLLNRTLIVSEGSTQQITNNTLWLKTADDSAFTFTLTVPPFNGRLVAGSDVGGKFFLDSGGTFTSSTF</sequence>
<keyword evidence="3" id="KW-0325">Glycoprotein</keyword>
<dbReference type="PROSITE" id="PS51854">
    <property type="entry name" value="CSPG"/>
    <property type="match status" value="1"/>
</dbReference>
<feature type="repeat" description="CSPG" evidence="4">
    <location>
        <begin position="17"/>
        <end position="111"/>
    </location>
</feature>
<accession>A0A915DY13</accession>
<dbReference type="WBParaSite" id="jg24666">
    <property type="protein sequence ID" value="jg24666"/>
    <property type="gene ID" value="jg24666"/>
</dbReference>
<evidence type="ECO:0000313" key="6">
    <source>
        <dbReference type="WBParaSite" id="jg24666"/>
    </source>
</evidence>
<name>A0A915DY13_9BILA</name>
<evidence type="ECO:0000256" key="3">
    <source>
        <dbReference type="ARBA" id="ARBA00023180"/>
    </source>
</evidence>
<dbReference type="GO" id="GO:0009653">
    <property type="term" value="P:anatomical structure morphogenesis"/>
    <property type="evidence" value="ECO:0007669"/>
    <property type="project" value="TreeGrafter"/>
</dbReference>
<evidence type="ECO:0000313" key="5">
    <source>
        <dbReference type="Proteomes" id="UP000887574"/>
    </source>
</evidence>
<reference evidence="6" key="1">
    <citation type="submission" date="2022-11" db="UniProtKB">
        <authorList>
            <consortium name="WormBaseParasite"/>
        </authorList>
    </citation>
    <scope>IDENTIFICATION</scope>
</reference>
<dbReference type="AlphaFoldDB" id="A0A915DY13"/>
<keyword evidence="5" id="KW-1185">Reference proteome</keyword>
<keyword evidence="1" id="KW-0732">Signal</keyword>
<dbReference type="InterPro" id="IPR051561">
    <property type="entry name" value="FRAS1_ECM"/>
</dbReference>
<dbReference type="PANTHER" id="PTHR45739">
    <property type="entry name" value="MATRIX PROTEIN, PUTATIVE-RELATED"/>
    <property type="match status" value="1"/>
</dbReference>
<proteinExistence type="predicted"/>